<proteinExistence type="inferred from homology"/>
<evidence type="ECO:0000259" key="13">
    <source>
        <dbReference type="Pfam" id="PF17243"/>
    </source>
</evidence>
<evidence type="ECO:0000256" key="7">
    <source>
        <dbReference type="ARBA" id="ARBA00023136"/>
    </source>
</evidence>
<evidence type="ECO:0000313" key="15">
    <source>
        <dbReference type="Proteomes" id="UP001059950"/>
    </source>
</evidence>
<evidence type="ECO:0000256" key="4">
    <source>
        <dbReference type="ARBA" id="ARBA00022452"/>
    </source>
</evidence>
<evidence type="ECO:0000256" key="8">
    <source>
        <dbReference type="ARBA" id="ARBA00023237"/>
    </source>
</evidence>
<feature type="signal peptide" evidence="11">
    <location>
        <begin position="1"/>
        <end position="21"/>
    </location>
</feature>
<keyword evidence="4" id="KW-1134">Transmembrane beta strand</keyword>
<dbReference type="EMBL" id="CP073344">
    <property type="protein sequence ID" value="UTW05213.1"/>
    <property type="molecule type" value="Genomic_DNA"/>
</dbReference>
<evidence type="ECO:0000256" key="10">
    <source>
        <dbReference type="ARBA" id="ARBA00093548"/>
    </source>
</evidence>
<feature type="chain" id="PRO_5046800593" description="Translocation and assembly module subunit TamA" evidence="11">
    <location>
        <begin position="22"/>
        <end position="577"/>
    </location>
</feature>
<sequence length="577" mass="64634">MILIRLILLLFLSSTSLQLLADNLTITIDGVNAEQELNIRSVLSIQQLNDQEVASPSRLRYLHSLADNEIRTALQPFGFYLPQIKTELSKSEQGWSARYTVSPGKPVLISELDIQLSGAASDDQTFKQLLTKSSLRQGNPLIHSQYEQLKKQLSSLAVERGYFQAKLTRHRVEVNLATYSAAVMLYFDSGPRYNIGEITFAPNPFDDDYLRSYATFTSGDSVQNRSLIDLQSALIDTDYFQRVEVRPLWNQMSDTEVPVYVDLEANKRTKYQLGLGYGTDTGARAKIGMTKRWVNRQGHQFNTQLLTSQILTNLSAEYSIPGQNPRRDRYSILFSLLDEDSDNVETRNYSVGISRQQQRGSWQQVVALNYQQEESTFSGETDTSYFLIPQINYSTISTKNRLHVKNGYSLSAQFRGSSKALISSEDFVQTRLSAKGIYSLNSKFRLLGRAEAGTTWVDNFDALPASLRFFAGGDNSVRGYDYKSLGPRNDSGDVVGGRNLLVGSFEIDYRLKENWGVAAFIDTGNAFDDVEASLHTGMGIGLRWFSPVGPVRLDLAAPLDKGDDNSVHLHFNLGADL</sequence>
<evidence type="ECO:0000256" key="2">
    <source>
        <dbReference type="ARBA" id="ARBA00010248"/>
    </source>
</evidence>
<keyword evidence="5" id="KW-0812">Transmembrane</keyword>
<evidence type="ECO:0000256" key="9">
    <source>
        <dbReference type="ARBA" id="ARBA00033063"/>
    </source>
</evidence>
<keyword evidence="8" id="KW-0998">Cell outer membrane</keyword>
<dbReference type="PANTHER" id="PTHR12815">
    <property type="entry name" value="SORTING AND ASSEMBLY MACHINERY SAMM50 PROTEIN FAMILY MEMBER"/>
    <property type="match status" value="1"/>
</dbReference>
<name>A0ABY5GZI4_9GAMM</name>
<protein>
    <recommendedName>
        <fullName evidence="3">Translocation and assembly module subunit TamA</fullName>
    </recommendedName>
    <alternativeName>
        <fullName evidence="9">Autotransporter assembly factor TamA</fullName>
    </alternativeName>
</protein>
<dbReference type="Pfam" id="PF01103">
    <property type="entry name" value="Omp85"/>
    <property type="match status" value="1"/>
</dbReference>
<keyword evidence="15" id="KW-1185">Reference proteome</keyword>
<accession>A0ABY5GZI4</accession>
<evidence type="ECO:0000256" key="6">
    <source>
        <dbReference type="ARBA" id="ARBA00022729"/>
    </source>
</evidence>
<dbReference type="InterPro" id="IPR035243">
    <property type="entry name" value="TamA_POTRA_Dom_1"/>
</dbReference>
<dbReference type="InterPro" id="IPR039910">
    <property type="entry name" value="D15-like"/>
</dbReference>
<dbReference type="Pfam" id="PF17243">
    <property type="entry name" value="POTRA_TamA_1"/>
    <property type="match status" value="1"/>
</dbReference>
<gene>
    <name evidence="14" type="ORF">KDX31_09585</name>
</gene>
<dbReference type="PANTHER" id="PTHR12815:SF47">
    <property type="entry name" value="TRANSLOCATION AND ASSEMBLY MODULE SUBUNIT TAMA"/>
    <property type="match status" value="1"/>
</dbReference>
<keyword evidence="7" id="KW-0472">Membrane</keyword>
<evidence type="ECO:0000256" key="3">
    <source>
        <dbReference type="ARBA" id="ARBA00015419"/>
    </source>
</evidence>
<keyword evidence="6 11" id="KW-0732">Signal</keyword>
<evidence type="ECO:0000256" key="1">
    <source>
        <dbReference type="ARBA" id="ARBA00004442"/>
    </source>
</evidence>
<organism evidence="14 15">
    <name type="scientific">Amphritea atlantica</name>
    <dbReference type="NCBI Taxonomy" id="355243"/>
    <lineage>
        <taxon>Bacteria</taxon>
        <taxon>Pseudomonadati</taxon>
        <taxon>Pseudomonadota</taxon>
        <taxon>Gammaproteobacteria</taxon>
        <taxon>Oceanospirillales</taxon>
        <taxon>Oceanospirillaceae</taxon>
        <taxon>Amphritea</taxon>
    </lineage>
</organism>
<comment type="subunit">
    <text evidence="10">Interacts with TamB to form the translocation and assembly module (TAM).</text>
</comment>
<evidence type="ECO:0000256" key="5">
    <source>
        <dbReference type="ARBA" id="ARBA00022692"/>
    </source>
</evidence>
<dbReference type="Proteomes" id="UP001059950">
    <property type="component" value="Chromosome"/>
</dbReference>
<evidence type="ECO:0000259" key="12">
    <source>
        <dbReference type="Pfam" id="PF01103"/>
    </source>
</evidence>
<evidence type="ECO:0000313" key="14">
    <source>
        <dbReference type="EMBL" id="UTW05213.1"/>
    </source>
</evidence>
<comment type="similarity">
    <text evidence="2">Belongs to the TamA family.</text>
</comment>
<dbReference type="Gene3D" id="2.40.160.50">
    <property type="entry name" value="membrane protein fhac: a member of the omp85/tpsb transporter family"/>
    <property type="match status" value="1"/>
</dbReference>
<feature type="domain" description="TamA POTRA" evidence="13">
    <location>
        <begin position="26"/>
        <end position="103"/>
    </location>
</feature>
<dbReference type="Gene3D" id="3.10.20.310">
    <property type="entry name" value="membrane protein fhac"/>
    <property type="match status" value="3"/>
</dbReference>
<dbReference type="InterPro" id="IPR000184">
    <property type="entry name" value="Bac_surfAg_D15"/>
</dbReference>
<feature type="domain" description="Bacterial surface antigen (D15)" evidence="12">
    <location>
        <begin position="298"/>
        <end position="574"/>
    </location>
</feature>
<comment type="subcellular location">
    <subcellularLocation>
        <location evidence="1">Cell outer membrane</location>
    </subcellularLocation>
</comment>
<evidence type="ECO:0000256" key="11">
    <source>
        <dbReference type="SAM" id="SignalP"/>
    </source>
</evidence>
<reference evidence="14" key="1">
    <citation type="submission" date="2021-04" db="EMBL/GenBank/DDBJ databases">
        <title>Oceanospirillales bacteria with DddD are important DMSP degraders in coastal seawater.</title>
        <authorList>
            <person name="Liu J."/>
        </authorList>
    </citation>
    <scope>NUCLEOTIDE SEQUENCE</scope>
    <source>
        <strain evidence="14">GY6</strain>
    </source>
</reference>